<organism evidence="2 3">
    <name type="scientific">Mauremys mutica</name>
    <name type="common">yellowpond turtle</name>
    <dbReference type="NCBI Taxonomy" id="74926"/>
    <lineage>
        <taxon>Eukaryota</taxon>
        <taxon>Metazoa</taxon>
        <taxon>Chordata</taxon>
        <taxon>Craniata</taxon>
        <taxon>Vertebrata</taxon>
        <taxon>Euteleostomi</taxon>
        <taxon>Archelosauria</taxon>
        <taxon>Testudinata</taxon>
        <taxon>Testudines</taxon>
        <taxon>Cryptodira</taxon>
        <taxon>Durocryptodira</taxon>
        <taxon>Testudinoidea</taxon>
        <taxon>Geoemydidae</taxon>
        <taxon>Geoemydinae</taxon>
        <taxon>Mauremys</taxon>
    </lineage>
</organism>
<accession>A0A9D4BAV7</accession>
<evidence type="ECO:0000313" key="2">
    <source>
        <dbReference type="EMBL" id="KAH1187321.1"/>
    </source>
</evidence>
<dbReference type="Proteomes" id="UP000827986">
    <property type="component" value="Unassembled WGS sequence"/>
</dbReference>
<gene>
    <name evidence="2" type="ORF">KIL84_020070</name>
</gene>
<protein>
    <submittedName>
        <fullName evidence="2">Uncharacterized protein</fullName>
    </submittedName>
</protein>
<keyword evidence="3" id="KW-1185">Reference proteome</keyword>
<dbReference type="AlphaFoldDB" id="A0A9D4BAV7"/>
<dbReference type="EMBL" id="JAHDVG010000463">
    <property type="protein sequence ID" value="KAH1187321.1"/>
    <property type="molecule type" value="Genomic_DNA"/>
</dbReference>
<sequence length="123" mass="14339">MCQYQTPHLSNQLSLSVITVCPRPGSSNIINICELDGKYFSLPHTSFYFYNLGRQYFHIHGTIIFIFKSYFYSKGISCIEDVLRLITGFISMGKKMFKPHTHTHTKRTKNGKENRYPLHLEQS</sequence>
<name>A0A9D4BAV7_9SAUR</name>
<comment type="caution">
    <text evidence="2">The sequence shown here is derived from an EMBL/GenBank/DDBJ whole genome shotgun (WGS) entry which is preliminary data.</text>
</comment>
<feature type="compositionally biased region" description="Basic and acidic residues" evidence="1">
    <location>
        <begin position="110"/>
        <end position="123"/>
    </location>
</feature>
<proteinExistence type="predicted"/>
<evidence type="ECO:0000313" key="3">
    <source>
        <dbReference type="Proteomes" id="UP000827986"/>
    </source>
</evidence>
<reference evidence="2" key="1">
    <citation type="submission" date="2021-09" db="EMBL/GenBank/DDBJ databases">
        <title>The genome of Mauremys mutica provides insights into the evolution of semi-aquatic lifestyle.</title>
        <authorList>
            <person name="Gong S."/>
            <person name="Gao Y."/>
        </authorList>
    </citation>
    <scope>NUCLEOTIDE SEQUENCE</scope>
    <source>
        <strain evidence="2">MM-2020</strain>
        <tissue evidence="2">Muscle</tissue>
    </source>
</reference>
<feature type="region of interest" description="Disordered" evidence="1">
    <location>
        <begin position="101"/>
        <end position="123"/>
    </location>
</feature>
<evidence type="ECO:0000256" key="1">
    <source>
        <dbReference type="SAM" id="MobiDB-lite"/>
    </source>
</evidence>